<organism evidence="2 3">
    <name type="scientific">Plasmodium ovale</name>
    <name type="common">malaria parasite P. ovale</name>
    <dbReference type="NCBI Taxonomy" id="36330"/>
    <lineage>
        <taxon>Eukaryota</taxon>
        <taxon>Sar</taxon>
        <taxon>Alveolata</taxon>
        <taxon>Apicomplexa</taxon>
        <taxon>Aconoidasida</taxon>
        <taxon>Haemosporida</taxon>
        <taxon>Plasmodiidae</taxon>
        <taxon>Plasmodium</taxon>
        <taxon>Plasmodium (Plasmodium)</taxon>
    </lineage>
</organism>
<dbReference type="InterPro" id="IPR022139">
    <property type="entry name" value="Fam-L/Fam-M-like_plasmodium"/>
</dbReference>
<sequence>MFPTFTKIFLFILLIWICHYYNESSFREPRNRNHWLGTTSNLLTIRLLTKNNSENVKTVVGLNERKKNNIKGLNLKNQEIGTYGMEKNKKPVNEQLKDSTSHNKKEVKLSKKNKCNIYNPFSSIESYYDKRVREGFGFVVENYDNKKIFKWSLKDMSLSKIYSVFFIPTLFLLVGGFVAAASGLELFFFIIPGICIFILIYIIIKSLKYAYVSSRNRPPNHNI</sequence>
<feature type="transmembrane region" description="Helical" evidence="1">
    <location>
        <begin position="161"/>
        <end position="180"/>
    </location>
</feature>
<feature type="transmembrane region" description="Helical" evidence="1">
    <location>
        <begin position="186"/>
        <end position="204"/>
    </location>
</feature>
<accession>A0A1D3JEU7</accession>
<evidence type="ECO:0000313" key="2">
    <source>
        <dbReference type="EMBL" id="SBT84361.1"/>
    </source>
</evidence>
<name>A0A1D3JEU7_PLAOA</name>
<proteinExistence type="predicted"/>
<dbReference type="VEuPathDB" id="PlasmoDB:PocGH01_00192500"/>
<dbReference type="VEuPathDB" id="PlasmoDB:POWCR01_000027400"/>
<dbReference type="EMBL" id="FLRI01000438">
    <property type="protein sequence ID" value="SBT84361.1"/>
    <property type="molecule type" value="Genomic_DNA"/>
</dbReference>
<gene>
    <name evidence="2" type="primary">PocGH01_00192500</name>
    <name evidence="2" type="ORF">POCGH01_00192500</name>
</gene>
<dbReference type="Proteomes" id="UP000242942">
    <property type="component" value="Unassembled WGS sequence"/>
</dbReference>
<dbReference type="OrthoDB" id="10669034at2759"/>
<feature type="transmembrane region" description="Helical" evidence="1">
    <location>
        <begin position="6"/>
        <end position="22"/>
    </location>
</feature>
<dbReference type="AlphaFoldDB" id="A0A1D3JEU7"/>
<keyword evidence="1" id="KW-0472">Membrane</keyword>
<protein>
    <submittedName>
        <fullName evidence="2">Uncharacterized protein</fullName>
    </submittedName>
</protein>
<keyword evidence="1" id="KW-1133">Transmembrane helix</keyword>
<evidence type="ECO:0000256" key="1">
    <source>
        <dbReference type="SAM" id="Phobius"/>
    </source>
</evidence>
<dbReference type="Pfam" id="PF12420">
    <property type="entry name" value="DUF3671"/>
    <property type="match status" value="1"/>
</dbReference>
<reference evidence="2 3" key="1">
    <citation type="submission" date="2016-06" db="EMBL/GenBank/DDBJ databases">
        <authorList>
            <consortium name="Pathogen Informatics"/>
        </authorList>
    </citation>
    <scope>NUCLEOTIDE SEQUENCE [LARGE SCALE GENOMIC DNA]</scope>
    <source>
        <strain evidence="2">PocGH01</strain>
    </source>
</reference>
<evidence type="ECO:0000313" key="3">
    <source>
        <dbReference type="Proteomes" id="UP000242942"/>
    </source>
</evidence>
<keyword evidence="1" id="KW-0812">Transmembrane</keyword>
<keyword evidence="3" id="KW-1185">Reference proteome</keyword>